<protein>
    <submittedName>
        <fullName evidence="1">Uncharacterized protein</fullName>
    </submittedName>
</protein>
<gene>
    <name evidence="1" type="ORF">KSB_92830</name>
</gene>
<evidence type="ECO:0000313" key="2">
    <source>
        <dbReference type="Proteomes" id="UP000654345"/>
    </source>
</evidence>
<organism evidence="1 2">
    <name type="scientific">Ktedonobacter robiniae</name>
    <dbReference type="NCBI Taxonomy" id="2778365"/>
    <lineage>
        <taxon>Bacteria</taxon>
        <taxon>Bacillati</taxon>
        <taxon>Chloroflexota</taxon>
        <taxon>Ktedonobacteria</taxon>
        <taxon>Ktedonobacterales</taxon>
        <taxon>Ktedonobacteraceae</taxon>
        <taxon>Ktedonobacter</taxon>
    </lineage>
</organism>
<reference evidence="1 2" key="1">
    <citation type="journal article" date="2021" name="Int. J. Syst. Evol. Microbiol.">
        <title>Reticulibacter mediterranei gen. nov., sp. nov., within the new family Reticulibacteraceae fam. nov., and Ktedonospora formicarum gen. nov., sp. nov., Ktedonobacter robiniae sp. nov., Dictyobacter formicarum sp. nov. and Dictyobacter arantiisoli sp. nov., belonging to the class Ktedonobacteria.</title>
        <authorList>
            <person name="Yabe S."/>
            <person name="Zheng Y."/>
            <person name="Wang C.M."/>
            <person name="Sakai Y."/>
            <person name="Abe K."/>
            <person name="Yokota A."/>
            <person name="Donadio S."/>
            <person name="Cavaletti L."/>
            <person name="Monciardini P."/>
        </authorList>
    </citation>
    <scope>NUCLEOTIDE SEQUENCE [LARGE SCALE GENOMIC DNA]</scope>
    <source>
        <strain evidence="1 2">SOSP1-30</strain>
    </source>
</reference>
<dbReference type="EMBL" id="BNJG01000006">
    <property type="protein sequence ID" value="GHO60808.1"/>
    <property type="molecule type" value="Genomic_DNA"/>
</dbReference>
<accession>A0ABQ3V769</accession>
<sequence>MTRNYTSWRAESKDHAGAFDPAVLTSYALSIKRTLTRSSPTGPIDVGQIISKVFTDTSSTLSHPRMAVALEDGYVLSGGGAEVQYGNGFGNLLWDLEPYVNGFTAASKDHGGPDACPIQTYAMGVQLVPIGPR</sequence>
<comment type="caution">
    <text evidence="1">The sequence shown here is derived from an EMBL/GenBank/DDBJ whole genome shotgun (WGS) entry which is preliminary data.</text>
</comment>
<proteinExistence type="predicted"/>
<evidence type="ECO:0000313" key="1">
    <source>
        <dbReference type="EMBL" id="GHO60808.1"/>
    </source>
</evidence>
<dbReference type="Proteomes" id="UP000654345">
    <property type="component" value="Unassembled WGS sequence"/>
</dbReference>
<name>A0ABQ3V769_9CHLR</name>
<keyword evidence="2" id="KW-1185">Reference proteome</keyword>